<comment type="similarity">
    <text evidence="1">Belongs to the ComF/GntX family.</text>
</comment>
<feature type="domain" description="Phosphoribosyltransferase" evidence="2">
    <location>
        <begin position="166"/>
        <end position="224"/>
    </location>
</feature>
<protein>
    <submittedName>
        <fullName evidence="3">ComF family protein</fullName>
    </submittedName>
</protein>
<proteinExistence type="inferred from homology"/>
<comment type="caution">
    <text evidence="3">The sequence shown here is derived from an EMBL/GenBank/DDBJ whole genome shotgun (WGS) entry which is preliminary data.</text>
</comment>
<dbReference type="InterPro" id="IPR000836">
    <property type="entry name" value="PRTase_dom"/>
</dbReference>
<dbReference type="InterPro" id="IPR051910">
    <property type="entry name" value="ComF/GntX_DNA_util-trans"/>
</dbReference>
<dbReference type="SUPFAM" id="SSF53271">
    <property type="entry name" value="PRTase-like"/>
    <property type="match status" value="1"/>
</dbReference>
<gene>
    <name evidence="3" type="ORF">H9843_01265</name>
</gene>
<dbReference type="PANTHER" id="PTHR47505:SF1">
    <property type="entry name" value="DNA UTILIZATION PROTEIN YHGH"/>
    <property type="match status" value="1"/>
</dbReference>
<evidence type="ECO:0000313" key="3">
    <source>
        <dbReference type="EMBL" id="MBU3829525.1"/>
    </source>
</evidence>
<dbReference type="EMBL" id="JAHLFK010000007">
    <property type="protein sequence ID" value="MBU3829525.1"/>
    <property type="molecule type" value="Genomic_DNA"/>
</dbReference>
<evidence type="ECO:0000313" key="4">
    <source>
        <dbReference type="Proteomes" id="UP000824180"/>
    </source>
</evidence>
<dbReference type="InterPro" id="IPR029057">
    <property type="entry name" value="PRTase-like"/>
</dbReference>
<name>A0A9E2KSU5_9LACO</name>
<dbReference type="AlphaFoldDB" id="A0A9E2KSU5"/>
<accession>A0A9E2KSU5</accession>
<dbReference type="Pfam" id="PF00156">
    <property type="entry name" value="Pribosyltran"/>
    <property type="match status" value="1"/>
</dbReference>
<dbReference type="PANTHER" id="PTHR47505">
    <property type="entry name" value="DNA UTILIZATION PROTEIN YHGH"/>
    <property type="match status" value="1"/>
</dbReference>
<dbReference type="Gene3D" id="3.40.50.2020">
    <property type="match status" value="1"/>
</dbReference>
<sequence>MNNTCLLCNCLIRTRITITEILFPGEIKHPSICSNCQSKFIKYQRTECCRGCGCEETKDLCNDCRMWEKEYGWILEHRPLFHYNQAMKEYIHAYKFQGQYQLRVVFQDEIKEAIAKIPHDLLIPIPVTNHTMHTRGFNQVTAFLTPDSYDDLLYHLQEKKIAQSKKDRSSRIKTPQPFALRNSQIVKNRTILLVDDIYTTGRTLYHAAALCYSAGCKRVQSLSLAH</sequence>
<organism evidence="3 4">
    <name type="scientific">Candidatus Limosilactobacillus merdavium</name>
    <dbReference type="NCBI Taxonomy" id="2838651"/>
    <lineage>
        <taxon>Bacteria</taxon>
        <taxon>Bacillati</taxon>
        <taxon>Bacillota</taxon>
        <taxon>Bacilli</taxon>
        <taxon>Lactobacillales</taxon>
        <taxon>Lactobacillaceae</taxon>
        <taxon>Limosilactobacillus</taxon>
    </lineage>
</organism>
<reference evidence="3" key="2">
    <citation type="submission" date="2021-04" db="EMBL/GenBank/DDBJ databases">
        <authorList>
            <person name="Gilroy R."/>
        </authorList>
    </citation>
    <scope>NUCLEOTIDE SEQUENCE</scope>
    <source>
        <strain evidence="3">876</strain>
    </source>
</reference>
<evidence type="ECO:0000256" key="1">
    <source>
        <dbReference type="ARBA" id="ARBA00008007"/>
    </source>
</evidence>
<dbReference type="Proteomes" id="UP000824180">
    <property type="component" value="Unassembled WGS sequence"/>
</dbReference>
<reference evidence="3" key="1">
    <citation type="journal article" date="2021" name="PeerJ">
        <title>Extensive microbial diversity within the chicken gut microbiome revealed by metagenomics and culture.</title>
        <authorList>
            <person name="Gilroy R."/>
            <person name="Ravi A."/>
            <person name="Getino M."/>
            <person name="Pursley I."/>
            <person name="Horton D.L."/>
            <person name="Alikhan N.F."/>
            <person name="Baker D."/>
            <person name="Gharbi K."/>
            <person name="Hall N."/>
            <person name="Watson M."/>
            <person name="Adriaenssens E.M."/>
            <person name="Foster-Nyarko E."/>
            <person name="Jarju S."/>
            <person name="Secka A."/>
            <person name="Antonio M."/>
            <person name="Oren A."/>
            <person name="Chaudhuri R.R."/>
            <person name="La Ragione R."/>
            <person name="Hildebrand F."/>
            <person name="Pallen M.J."/>
        </authorList>
    </citation>
    <scope>NUCLEOTIDE SEQUENCE</scope>
    <source>
        <strain evidence="3">876</strain>
    </source>
</reference>
<dbReference type="CDD" id="cd06223">
    <property type="entry name" value="PRTases_typeI"/>
    <property type="match status" value="1"/>
</dbReference>
<evidence type="ECO:0000259" key="2">
    <source>
        <dbReference type="Pfam" id="PF00156"/>
    </source>
</evidence>